<accession>A0A220U9W8</accession>
<organism evidence="2 3">
    <name type="scientific">Brachybacterium avium</name>
    <dbReference type="NCBI Taxonomy" id="2017485"/>
    <lineage>
        <taxon>Bacteria</taxon>
        <taxon>Bacillati</taxon>
        <taxon>Actinomycetota</taxon>
        <taxon>Actinomycetes</taxon>
        <taxon>Micrococcales</taxon>
        <taxon>Dermabacteraceae</taxon>
        <taxon>Brachybacterium</taxon>
    </lineage>
</organism>
<dbReference type="EMBL" id="CP022316">
    <property type="protein sequence ID" value="ASK64928.1"/>
    <property type="molecule type" value="Genomic_DNA"/>
</dbReference>
<dbReference type="RefSeq" id="WP_089064176.1">
    <property type="nucleotide sequence ID" value="NZ_CP022316.1"/>
</dbReference>
<proteinExistence type="predicted"/>
<keyword evidence="3" id="KW-1185">Reference proteome</keyword>
<dbReference type="AlphaFoldDB" id="A0A220U9W8"/>
<dbReference type="Pfam" id="PF18986">
    <property type="entry name" value="DUF5719"/>
    <property type="match status" value="1"/>
</dbReference>
<feature type="region of interest" description="Disordered" evidence="1">
    <location>
        <begin position="47"/>
        <end position="69"/>
    </location>
</feature>
<dbReference type="Proteomes" id="UP000198398">
    <property type="component" value="Chromosome"/>
</dbReference>
<gene>
    <name evidence="2" type="ORF">CFK39_02740</name>
</gene>
<dbReference type="KEGG" id="brv:CFK39_02740"/>
<feature type="region of interest" description="Disordered" evidence="1">
    <location>
        <begin position="1"/>
        <end position="24"/>
    </location>
</feature>
<dbReference type="InterPro" id="IPR043777">
    <property type="entry name" value="DUF5719"/>
</dbReference>
<evidence type="ECO:0000313" key="2">
    <source>
        <dbReference type="EMBL" id="ASK64928.1"/>
    </source>
</evidence>
<name>A0A220U9W8_9MICO</name>
<sequence length="544" mass="53983">MADQTAPEEPLDPRTQPAARRGGAQRPLLALAALVPLALAVGAVATAPSPAPHPVEHAAAQSQPGASTRWCHGPLELPEGILEAGPDAELAITPPDPSVALRTVSVEPASSLLFGRVSASKTLQDEDGSVRAPSIAAETVDGTVLADDPASQDLGVSVLDTPDVEGGPQVISATAEGGRPVTDTVQSTLTGSGDYRSLALTRCAEPVTDASFLGVSTGRGDSAVLVLRNPSERPATASVQLWTQDGPAAMEGRSQVVVAPGEEQRVLLESVAPGQDAVGVGVSVLGAPLSMYVQSTERDGLTPGGAEILAPLPAAGTELTMPGVEVAGSAPTLVLGNSQGSGTTASVEVVGPEGPVPAAAVESIDLPAGTVVSTPLEGLPDGTYAVIVRSETPVTAVTRSQLTGADLPGDTIGAPVDFTLISPAPAIGSHAMSALPGQGEAGTLTLSGSADSAVTVIPMASDGSAGEPVSVDVAAGATAALTSAQLQVGDERAAGITIVPEVPGVVHAGWTQRGGDGTEATLLSSTPVLPARSGQDPVTVRLSH</sequence>
<evidence type="ECO:0000256" key="1">
    <source>
        <dbReference type="SAM" id="MobiDB-lite"/>
    </source>
</evidence>
<dbReference type="OrthoDB" id="3264966at2"/>
<protein>
    <recommendedName>
        <fullName evidence="4">Large extracellular alpha-helical protein</fullName>
    </recommendedName>
</protein>
<reference evidence="3" key="1">
    <citation type="submission" date="2017-07" db="EMBL/GenBank/DDBJ databases">
        <title>Brachybacterium sp. VR2415.</title>
        <authorList>
            <person name="Tak E.J."/>
            <person name="Bae J.-W."/>
        </authorList>
    </citation>
    <scope>NUCLEOTIDE SEQUENCE [LARGE SCALE GENOMIC DNA]</scope>
    <source>
        <strain evidence="3">VR2415</strain>
    </source>
</reference>
<evidence type="ECO:0000313" key="3">
    <source>
        <dbReference type="Proteomes" id="UP000198398"/>
    </source>
</evidence>
<evidence type="ECO:0008006" key="4">
    <source>
        <dbReference type="Google" id="ProtNLM"/>
    </source>
</evidence>
<feature type="compositionally biased region" description="Low complexity" evidence="1">
    <location>
        <begin position="13"/>
        <end position="24"/>
    </location>
</feature>